<dbReference type="FunFam" id="1.10.630.10:FF:000029">
    <property type="entry name" value="Cytochrome P450 734A1"/>
    <property type="match status" value="1"/>
</dbReference>
<gene>
    <name evidence="21" type="ORF">MUK42_23234</name>
</gene>
<evidence type="ECO:0000256" key="9">
    <source>
        <dbReference type="ARBA" id="ARBA00022989"/>
    </source>
</evidence>
<evidence type="ECO:0000313" key="22">
    <source>
        <dbReference type="Proteomes" id="UP001055439"/>
    </source>
</evidence>
<dbReference type="GO" id="GO:0005506">
    <property type="term" value="F:iron ion binding"/>
    <property type="evidence" value="ECO:0007669"/>
    <property type="project" value="InterPro"/>
</dbReference>
<dbReference type="InterPro" id="IPR007770">
    <property type="entry name" value="DMP"/>
</dbReference>
<dbReference type="PRINTS" id="PR00463">
    <property type="entry name" value="EP450I"/>
</dbReference>
<dbReference type="FunFam" id="3.10.580.10:FF:000021">
    <property type="entry name" value="DUF21 domain-containing protein At4g14240-like"/>
    <property type="match status" value="1"/>
</dbReference>
<dbReference type="PRINTS" id="PR00385">
    <property type="entry name" value="P450"/>
</dbReference>
<keyword evidence="10" id="KW-0560">Oxidoreductase</keyword>
<dbReference type="GO" id="GO:0030026">
    <property type="term" value="P:intracellular manganese ion homeostasis"/>
    <property type="evidence" value="ECO:0007669"/>
    <property type="project" value="TreeGrafter"/>
</dbReference>
<evidence type="ECO:0000256" key="3">
    <source>
        <dbReference type="ARBA" id="ARBA00008707"/>
    </source>
</evidence>
<evidence type="ECO:0000256" key="7">
    <source>
        <dbReference type="ARBA" id="ARBA00022723"/>
    </source>
</evidence>
<sequence>MHTVNAIAVTRIMTTATMTSAAWGNAAVVLQQREDIPFGSLMWCAYAGISCVLVLFAGIMSGLTLGLMSLGLVELEILQRSGTPAEKKQAATILPVVQKQHQLLVTLLLCNAAAMEALPLYLDKLFNPFVAIVLSVTFVLFFGEVIPQAICTRYGLAVGASLVWLVQILMVICCPIAYPLGKILDYALGHNESALFRRAQLKALVSIHSKEAGKGGELTHDETTIISGALDLTEKTAEEAMTPIESTFSLDVNSKLDWEAIGKILARGHSRVPVYSGNPKNIIGLLLVKSLLTIRPETETPVSAISIRRIPRVPADMPLYDILNEFQNGSSHMAAVVAAKVKNMNIPPADGDEYEENKEPSGASELTTPLLSKTAEKSDIVVVDIDKCQNKQVNENKPAHSSEATEDGEVIGIITLEDVFEELLQEEIVDETDEYIDVHKRIRVAAAAAASSVARTPTYKRLTKQKSAGPFLRQGQQSTGFLRKSTELDPNTLRHQQSMATFLFSLLLLSFCLFLRSVYSLLWLPHRTHLHFLRQGVLGPPRRPLAGNAADVRRLYAAAQAAPLPAFSHDVAGRVAPHYAEWSARFGRTFVYWFGTRPRLAVVEPELARAVLTDPTGAFEKVGLNPSARQLFGEGLVGLKGTKWAHHRRVLTPAFNMERLKCWVPAIASSTSSMLDEWEARDENRFEFEIDVNKEFHAFTAEVISQVAFGSSYEEGKQIFQLQEEQMLLVSLALRSVYIPGFRFVPTKKNKKRWRLNKEIRNSLRKLIEINGNECESSRNLLGLMILANKNDEEEKMGIEEIIDECKTFYFAGKETTANFLTWVILLLALHEDWQKKAREEVVCVFGLRKHPNAEGLGNLKIVSMVLKETLRLYPPAVALNRLTTRTVKLGKFDVPSGTHIYIPQVAIHHDVEVWGSDANEFNPTRFADGKGHHLGAFLPFGIGPTVCIGQNLALLEAKVVLAMILQRFQFTVSPSYVHAPMLLMTLQPQKSMPPVTSPMICTEVLQMLVLSNMNRIFLLNRKEFFEGKMYSFNNRLPHLRTISLSKKACCLKRKKAHSRRKSASKTMPKLTILASNPSPLHPSYTDCSGYKWGRSYASSMYFTAATMAVEAQKSTDKIINSSASKAPRDAAPTIGDRAFKGVGDLIKLLPSGTVFLFQFLSPLLTNTGHCSTVNKYLTGVLLFVCGFSCCFSSFTDSYVEDDGKIYYGVVTKNGLWLFSDPKAGTRDLSKYKLRMADFVHASLALVVFAVVALLDDNTVSCFYPSFVSKEKTLVMVLPPVVGGVASFVFMLFPNNRHGIGRSNRRRSLVAGQSTTAAVAADPSFLLEKRGSGRARGDGERTNPDAAYMSCGSSGAATGGRSRNSLGIVTGSGPSGSAPNTARSKSATAADVGSPFFASSDSPRRRIVTRPIARRAPPARERGLAGCLGLASLLLRRGLWFWRVGEGWTRQSWGRNTSVPMVAIFVDELEQRIRGNDDPIYFNPLSLLFFFPLLLSFPIQKKEKKKSRSEEWWRSVDSGLHLWRRGDGFVDSIAVNLRGNGVRSEQKKYEHTSISVMSISTRPLQSNH</sequence>
<evidence type="ECO:0000256" key="1">
    <source>
        <dbReference type="ARBA" id="ARBA00004141"/>
    </source>
</evidence>
<dbReference type="Pfam" id="PF05078">
    <property type="entry name" value="DUF679"/>
    <property type="match status" value="1"/>
</dbReference>
<organism evidence="21 22">
    <name type="scientific">Musa troglodytarum</name>
    <name type="common">fe'i banana</name>
    <dbReference type="NCBI Taxonomy" id="320322"/>
    <lineage>
        <taxon>Eukaryota</taxon>
        <taxon>Viridiplantae</taxon>
        <taxon>Streptophyta</taxon>
        <taxon>Embryophyta</taxon>
        <taxon>Tracheophyta</taxon>
        <taxon>Spermatophyta</taxon>
        <taxon>Magnoliopsida</taxon>
        <taxon>Liliopsida</taxon>
        <taxon>Zingiberales</taxon>
        <taxon>Musaceae</taxon>
        <taxon>Musa</taxon>
    </lineage>
</organism>
<dbReference type="SUPFAM" id="SSF54631">
    <property type="entry name" value="CBS-domain pair"/>
    <property type="match status" value="1"/>
</dbReference>
<feature type="transmembrane region" description="Helical" evidence="19">
    <location>
        <begin position="502"/>
        <end position="524"/>
    </location>
</feature>
<feature type="binding site" description="axial binding residue" evidence="16">
    <location>
        <position position="948"/>
    </location>
    <ligand>
        <name>heme</name>
        <dbReference type="ChEBI" id="CHEBI:30413"/>
    </ligand>
    <ligandPart>
        <name>Fe</name>
        <dbReference type="ChEBI" id="CHEBI:18248"/>
    </ligandPart>
</feature>
<feature type="transmembrane region" description="Helical" evidence="19">
    <location>
        <begin position="128"/>
        <end position="147"/>
    </location>
</feature>
<dbReference type="GO" id="GO:0005737">
    <property type="term" value="C:cytoplasm"/>
    <property type="evidence" value="ECO:0007669"/>
    <property type="project" value="UniProtKB-ARBA"/>
</dbReference>
<evidence type="ECO:0000256" key="6">
    <source>
        <dbReference type="ARBA" id="ARBA00022692"/>
    </source>
</evidence>
<dbReference type="Gene3D" id="3.10.580.10">
    <property type="entry name" value="CBS-domain"/>
    <property type="match status" value="2"/>
</dbReference>
<evidence type="ECO:0000256" key="4">
    <source>
        <dbReference type="ARBA" id="ARBA00010617"/>
    </source>
</evidence>
<evidence type="ECO:0000256" key="19">
    <source>
        <dbReference type="SAM" id="Phobius"/>
    </source>
</evidence>
<keyword evidence="5 16" id="KW-0349">Heme</keyword>
<dbReference type="Proteomes" id="UP001055439">
    <property type="component" value="Chromosome 6"/>
</dbReference>
<evidence type="ECO:0000256" key="12">
    <source>
        <dbReference type="ARBA" id="ARBA00023033"/>
    </source>
</evidence>
<accession>A0A9E7K7A1</accession>
<dbReference type="GO" id="GO:0004497">
    <property type="term" value="F:monooxygenase activity"/>
    <property type="evidence" value="ECO:0007669"/>
    <property type="project" value="UniProtKB-KW"/>
</dbReference>
<dbReference type="InterPro" id="IPR017972">
    <property type="entry name" value="Cyt_P450_CS"/>
</dbReference>
<keyword evidence="9 17" id="KW-1133">Transmembrane helix</keyword>
<comment type="subcellular location">
    <subcellularLocation>
        <location evidence="1">Membrane</location>
        <topology evidence="1">Multi-pass membrane protein</topology>
    </subcellularLocation>
    <subcellularLocation>
        <location evidence="2">Membrane</location>
        <topology evidence="2">Single-pass membrane protein</topology>
    </subcellularLocation>
</comment>
<keyword evidence="22" id="KW-1185">Reference proteome</keyword>
<feature type="compositionally biased region" description="Basic and acidic residues" evidence="18">
    <location>
        <begin position="1330"/>
        <end position="1343"/>
    </location>
</feature>
<dbReference type="InterPro" id="IPR002401">
    <property type="entry name" value="Cyt_P450_E_grp-I"/>
</dbReference>
<reference evidence="21" key="1">
    <citation type="submission" date="2022-05" db="EMBL/GenBank/DDBJ databases">
        <title>The Musa troglodytarum L. genome provides insights into the mechanism of non-climacteric behaviour and enrichment of carotenoids.</title>
        <authorList>
            <person name="Wang J."/>
        </authorList>
    </citation>
    <scope>NUCLEOTIDE SEQUENCE</scope>
    <source>
        <tissue evidence="21">Leaf</tissue>
    </source>
</reference>
<keyword evidence="6 17" id="KW-0812">Transmembrane</keyword>
<feature type="transmembrane region" description="Helical" evidence="19">
    <location>
        <begin position="45"/>
        <end position="73"/>
    </location>
</feature>
<dbReference type="CDD" id="cd04590">
    <property type="entry name" value="CBS_pair_CorC_HlyC_assoc"/>
    <property type="match status" value="1"/>
</dbReference>
<evidence type="ECO:0000256" key="17">
    <source>
        <dbReference type="PROSITE-ProRule" id="PRU01193"/>
    </source>
</evidence>
<feature type="transmembrane region" description="Helical" evidence="19">
    <location>
        <begin position="1480"/>
        <end position="1499"/>
    </location>
</feature>
<feature type="region of interest" description="Disordered" evidence="18">
    <location>
        <begin position="1330"/>
        <end position="1395"/>
    </location>
</feature>
<keyword evidence="12" id="KW-0503">Monooxygenase</keyword>
<evidence type="ECO:0000256" key="11">
    <source>
        <dbReference type="ARBA" id="ARBA00023004"/>
    </source>
</evidence>
<feature type="region of interest" description="Disordered" evidence="18">
    <location>
        <begin position="348"/>
        <end position="370"/>
    </location>
</feature>
<evidence type="ECO:0000256" key="16">
    <source>
        <dbReference type="PIRSR" id="PIRSR602401-1"/>
    </source>
</evidence>
<dbReference type="Pfam" id="PF00067">
    <property type="entry name" value="p450"/>
    <property type="match status" value="1"/>
</dbReference>
<dbReference type="PROSITE" id="PS00086">
    <property type="entry name" value="CYTOCHROME_P450"/>
    <property type="match status" value="1"/>
</dbReference>
<dbReference type="PANTHER" id="PTHR12064">
    <property type="entry name" value="METAL TRANSPORTER CNNM"/>
    <property type="match status" value="1"/>
</dbReference>
<dbReference type="Gene3D" id="1.10.630.10">
    <property type="entry name" value="Cytochrome P450"/>
    <property type="match status" value="1"/>
</dbReference>
<protein>
    <submittedName>
        <fullName evidence="21">Cytochrome P450</fullName>
    </submittedName>
</protein>
<evidence type="ECO:0000256" key="10">
    <source>
        <dbReference type="ARBA" id="ARBA00023002"/>
    </source>
</evidence>
<keyword evidence="15" id="KW-0325">Glycoprotein</keyword>
<dbReference type="GO" id="GO:0016020">
    <property type="term" value="C:membrane"/>
    <property type="evidence" value="ECO:0007669"/>
    <property type="project" value="UniProtKB-SubCell"/>
</dbReference>
<dbReference type="InterPro" id="IPR045095">
    <property type="entry name" value="ACDP"/>
</dbReference>
<dbReference type="InterPro" id="IPR036396">
    <property type="entry name" value="Cyt_P450_sf"/>
</dbReference>
<feature type="transmembrane region" description="Helical" evidence="19">
    <location>
        <begin position="1177"/>
        <end position="1195"/>
    </location>
</feature>
<comment type="similarity">
    <text evidence="3">Belongs to the plant DMP1 protein family.</text>
</comment>
<dbReference type="GO" id="GO:0008202">
    <property type="term" value="P:steroid metabolic process"/>
    <property type="evidence" value="ECO:0007669"/>
    <property type="project" value="UniProtKB-ARBA"/>
</dbReference>
<evidence type="ECO:0000256" key="13">
    <source>
        <dbReference type="ARBA" id="ARBA00023122"/>
    </source>
</evidence>
<evidence type="ECO:0000256" key="14">
    <source>
        <dbReference type="ARBA" id="ARBA00023136"/>
    </source>
</evidence>
<feature type="compositionally biased region" description="Low complexity" evidence="18">
    <location>
        <begin position="1350"/>
        <end position="1363"/>
    </location>
</feature>
<keyword evidence="7 16" id="KW-0479">Metal-binding</keyword>
<feature type="domain" description="CNNM transmembrane" evidence="20">
    <location>
        <begin position="39"/>
        <end position="222"/>
    </location>
</feature>
<evidence type="ECO:0000256" key="8">
    <source>
        <dbReference type="ARBA" id="ARBA00022737"/>
    </source>
</evidence>
<evidence type="ECO:0000256" key="5">
    <source>
        <dbReference type="ARBA" id="ARBA00022617"/>
    </source>
</evidence>
<evidence type="ECO:0000256" key="18">
    <source>
        <dbReference type="SAM" id="MobiDB-lite"/>
    </source>
</evidence>
<dbReference type="Pfam" id="PF01595">
    <property type="entry name" value="CNNM"/>
    <property type="match status" value="1"/>
</dbReference>
<evidence type="ECO:0000256" key="2">
    <source>
        <dbReference type="ARBA" id="ARBA00004167"/>
    </source>
</evidence>
<keyword evidence="11 16" id="KW-0408">Iron</keyword>
<dbReference type="EMBL" id="CP097508">
    <property type="protein sequence ID" value="URE09218.1"/>
    <property type="molecule type" value="Genomic_DNA"/>
</dbReference>
<keyword evidence="13" id="KW-0129">CBS domain</keyword>
<evidence type="ECO:0000259" key="20">
    <source>
        <dbReference type="PROSITE" id="PS51846"/>
    </source>
</evidence>
<comment type="cofactor">
    <cofactor evidence="16">
        <name>heme</name>
        <dbReference type="ChEBI" id="CHEBI:30413"/>
    </cofactor>
</comment>
<evidence type="ECO:0000313" key="21">
    <source>
        <dbReference type="EMBL" id="URE09218.1"/>
    </source>
</evidence>
<proteinExistence type="inferred from homology"/>
<feature type="transmembrane region" description="Helical" evidence="19">
    <location>
        <begin position="154"/>
        <end position="178"/>
    </location>
</feature>
<dbReference type="GO" id="GO:0020037">
    <property type="term" value="F:heme binding"/>
    <property type="evidence" value="ECO:0007669"/>
    <property type="project" value="InterPro"/>
</dbReference>
<dbReference type="SUPFAM" id="SSF48264">
    <property type="entry name" value="Cytochrome P450"/>
    <property type="match status" value="1"/>
</dbReference>
<dbReference type="InterPro" id="IPR046342">
    <property type="entry name" value="CBS_dom_sf"/>
</dbReference>
<dbReference type="PROSITE" id="PS51846">
    <property type="entry name" value="CNNM"/>
    <property type="match status" value="1"/>
</dbReference>
<dbReference type="InterPro" id="IPR044751">
    <property type="entry name" value="Ion_transp-like_CBS"/>
</dbReference>
<name>A0A9E7K7A1_9LILI</name>
<keyword evidence="8" id="KW-0677">Repeat</keyword>
<feature type="compositionally biased region" description="Polar residues" evidence="18">
    <location>
        <begin position="1375"/>
        <end position="1387"/>
    </location>
</feature>
<dbReference type="InterPro" id="IPR001128">
    <property type="entry name" value="Cyt_P450"/>
</dbReference>
<evidence type="ECO:0000256" key="15">
    <source>
        <dbReference type="ARBA" id="ARBA00023180"/>
    </source>
</evidence>
<dbReference type="GO" id="GO:0010960">
    <property type="term" value="P:magnesium ion homeostasis"/>
    <property type="evidence" value="ECO:0007669"/>
    <property type="project" value="InterPro"/>
</dbReference>
<feature type="transmembrane region" description="Helical" evidence="19">
    <location>
        <begin position="1275"/>
        <end position="1293"/>
    </location>
</feature>
<keyword evidence="14 17" id="KW-0472">Membrane</keyword>
<dbReference type="InterPro" id="IPR002550">
    <property type="entry name" value="CNNM"/>
</dbReference>
<dbReference type="PANTHER" id="PTHR12064:SF97">
    <property type="entry name" value="METAL TRANSPORTER CNNM-5"/>
    <property type="match status" value="1"/>
</dbReference>
<dbReference type="GO" id="GO:0016705">
    <property type="term" value="F:oxidoreductase activity, acting on paired donors, with incorporation or reduction of molecular oxygen"/>
    <property type="evidence" value="ECO:0007669"/>
    <property type="project" value="InterPro"/>
</dbReference>
<comment type="similarity">
    <text evidence="4">Belongs to the cytochrome P450 family.</text>
</comment>
<feature type="transmembrane region" description="Helical" evidence="19">
    <location>
        <begin position="1236"/>
        <end position="1255"/>
    </location>
</feature>
<dbReference type="OrthoDB" id="1470350at2759"/>